<dbReference type="AlphaFoldDB" id="A0AAE0JGG7"/>
<accession>A0AAE0JGG7</accession>
<reference evidence="1" key="1">
    <citation type="journal article" date="2023" name="Mol. Phylogenet. Evol.">
        <title>Genome-scale phylogeny and comparative genomics of the fungal order Sordariales.</title>
        <authorList>
            <person name="Hensen N."/>
            <person name="Bonometti L."/>
            <person name="Westerberg I."/>
            <person name="Brannstrom I.O."/>
            <person name="Guillou S."/>
            <person name="Cros-Aarteil S."/>
            <person name="Calhoun S."/>
            <person name="Haridas S."/>
            <person name="Kuo A."/>
            <person name="Mondo S."/>
            <person name="Pangilinan J."/>
            <person name="Riley R."/>
            <person name="LaButti K."/>
            <person name="Andreopoulos B."/>
            <person name="Lipzen A."/>
            <person name="Chen C."/>
            <person name="Yan M."/>
            <person name="Daum C."/>
            <person name="Ng V."/>
            <person name="Clum A."/>
            <person name="Steindorff A."/>
            <person name="Ohm R.A."/>
            <person name="Martin F."/>
            <person name="Silar P."/>
            <person name="Natvig D.O."/>
            <person name="Lalanne C."/>
            <person name="Gautier V."/>
            <person name="Ament-Velasquez S.L."/>
            <person name="Kruys A."/>
            <person name="Hutchinson M.I."/>
            <person name="Powell A.J."/>
            <person name="Barry K."/>
            <person name="Miller A.N."/>
            <person name="Grigoriev I.V."/>
            <person name="Debuchy R."/>
            <person name="Gladieux P."/>
            <person name="Hiltunen Thoren M."/>
            <person name="Johannesson H."/>
        </authorList>
    </citation>
    <scope>NUCLEOTIDE SEQUENCE</scope>
    <source>
        <strain evidence="1">CBS 560.94</strain>
    </source>
</reference>
<sequence length="109" mass="11966">MSLRFCISGLCASEVARPRSSTSSGSLAGWATKIGLFELETVITCVIMAGILGYMRVRSQQVMERSWNSSSAGLNGIGDIPLNAVITCYLWVKVGMQLWQIRIRLLPQN</sequence>
<reference evidence="1" key="2">
    <citation type="submission" date="2023-06" db="EMBL/GenBank/DDBJ databases">
        <authorList>
            <consortium name="Lawrence Berkeley National Laboratory"/>
            <person name="Haridas S."/>
            <person name="Hensen N."/>
            <person name="Bonometti L."/>
            <person name="Westerberg I."/>
            <person name="Brannstrom I.O."/>
            <person name="Guillou S."/>
            <person name="Cros-Aarteil S."/>
            <person name="Calhoun S."/>
            <person name="Kuo A."/>
            <person name="Mondo S."/>
            <person name="Pangilinan J."/>
            <person name="Riley R."/>
            <person name="Labutti K."/>
            <person name="Andreopoulos B."/>
            <person name="Lipzen A."/>
            <person name="Chen C."/>
            <person name="Yanf M."/>
            <person name="Daum C."/>
            <person name="Ng V."/>
            <person name="Clum A."/>
            <person name="Steindorff A."/>
            <person name="Ohm R."/>
            <person name="Martin F."/>
            <person name="Silar P."/>
            <person name="Natvig D."/>
            <person name="Lalanne C."/>
            <person name="Gautier V."/>
            <person name="Ament-Velasquez S.L."/>
            <person name="Kruys A."/>
            <person name="Hutchinson M.I."/>
            <person name="Powell A.J."/>
            <person name="Barry K."/>
            <person name="Miller A.N."/>
            <person name="Grigoriev I.V."/>
            <person name="Debuchy R."/>
            <person name="Gladieux P."/>
            <person name="Thoren M.H."/>
            <person name="Johannesson H."/>
        </authorList>
    </citation>
    <scope>NUCLEOTIDE SEQUENCE</scope>
    <source>
        <strain evidence="1">CBS 560.94</strain>
    </source>
</reference>
<evidence type="ECO:0000313" key="1">
    <source>
        <dbReference type="EMBL" id="KAK3347413.1"/>
    </source>
</evidence>
<dbReference type="EMBL" id="JAUEPP010000003">
    <property type="protein sequence ID" value="KAK3347413.1"/>
    <property type="molecule type" value="Genomic_DNA"/>
</dbReference>
<organism evidence="1 2">
    <name type="scientific">Neurospora tetraspora</name>
    <dbReference type="NCBI Taxonomy" id="94610"/>
    <lineage>
        <taxon>Eukaryota</taxon>
        <taxon>Fungi</taxon>
        <taxon>Dikarya</taxon>
        <taxon>Ascomycota</taxon>
        <taxon>Pezizomycotina</taxon>
        <taxon>Sordariomycetes</taxon>
        <taxon>Sordariomycetidae</taxon>
        <taxon>Sordariales</taxon>
        <taxon>Sordariaceae</taxon>
        <taxon>Neurospora</taxon>
    </lineage>
</organism>
<protein>
    <submittedName>
        <fullName evidence="1">Uncharacterized protein</fullName>
    </submittedName>
</protein>
<name>A0AAE0JGG7_9PEZI</name>
<comment type="caution">
    <text evidence="1">The sequence shown here is derived from an EMBL/GenBank/DDBJ whole genome shotgun (WGS) entry which is preliminary data.</text>
</comment>
<evidence type="ECO:0000313" key="2">
    <source>
        <dbReference type="Proteomes" id="UP001278500"/>
    </source>
</evidence>
<dbReference type="Proteomes" id="UP001278500">
    <property type="component" value="Unassembled WGS sequence"/>
</dbReference>
<dbReference type="GeneID" id="87862653"/>
<proteinExistence type="predicted"/>
<keyword evidence="2" id="KW-1185">Reference proteome</keyword>
<gene>
    <name evidence="1" type="ORF">B0H65DRAFT_441053</name>
</gene>
<dbReference type="RefSeq" id="XP_062682495.1">
    <property type="nucleotide sequence ID" value="XM_062825499.1"/>
</dbReference>